<accession>A0ABR3BY01</accession>
<evidence type="ECO:0000313" key="8">
    <source>
        <dbReference type="EMBL" id="KAL0253009.1"/>
    </source>
</evidence>
<dbReference type="Gene3D" id="1.20.1250.20">
    <property type="entry name" value="MFS general substrate transporter like domains"/>
    <property type="match status" value="1"/>
</dbReference>
<evidence type="ECO:0000256" key="5">
    <source>
        <dbReference type="ARBA" id="ARBA00023136"/>
    </source>
</evidence>
<dbReference type="InterPro" id="IPR036259">
    <property type="entry name" value="MFS_trans_sf"/>
</dbReference>
<keyword evidence="5 7" id="KW-0472">Membrane</keyword>
<comment type="caution">
    <text evidence="8">The sequence shown here is derived from an EMBL/GenBank/DDBJ whole genome shotgun (WGS) entry which is preliminary data.</text>
</comment>
<dbReference type="SUPFAM" id="SSF103473">
    <property type="entry name" value="MFS general substrate transporter"/>
    <property type="match status" value="1"/>
</dbReference>
<dbReference type="PANTHER" id="PTHR43791">
    <property type="entry name" value="PERMEASE-RELATED"/>
    <property type="match status" value="1"/>
</dbReference>
<keyword evidence="4 7" id="KW-1133">Transmembrane helix</keyword>
<feature type="transmembrane region" description="Helical" evidence="7">
    <location>
        <begin position="100"/>
        <end position="118"/>
    </location>
</feature>
<feature type="region of interest" description="Disordered" evidence="6">
    <location>
        <begin position="1"/>
        <end position="24"/>
    </location>
</feature>
<gene>
    <name evidence="8" type="ORF">SLS55_010680</name>
</gene>
<sequence length="400" mass="43637">MARSPDKADSSVIHHEADLEENPKVQADAGGDAEVERYARDTVHLHIDPATNKRLLRKINKRILVVMLGTYFCQALDKGTLGFSSIMGITDDAHLHGNDFSWLGTILYMGVLVGEYPTNFLLQKLPVAKYLAANVFLWGAVVTCSAAATNWGALMAVRFFLGVFESCVQPAFIIINVVYSRGTSGPYQSLVLPELSPKVGGLIAYGTSHLKDAAVYSWQLLFMVLGLATVLWSAFIAWYLPDSPMKAKCYNEDDKRLMFARVRANQTGMQNKAYKKHQVVEALSDPFVWCCVLLQTTSTLIIGGLGVFSNLIVNALGFSVLQTQLLNIAQGAVTIVVMVGGAMLASKTRQTLLVMNAGGLLVAFYCTQFVLAEGNLIFSLISRNVAGQTKKGVTLSMTFM</sequence>
<feature type="transmembrane region" description="Helical" evidence="7">
    <location>
        <begin position="325"/>
        <end position="345"/>
    </location>
</feature>
<feature type="transmembrane region" description="Helical" evidence="7">
    <location>
        <begin position="63"/>
        <end position="88"/>
    </location>
</feature>
<dbReference type="EMBL" id="JAJVCZ030000015">
    <property type="protein sequence ID" value="KAL0253009.1"/>
    <property type="molecule type" value="Genomic_DNA"/>
</dbReference>
<name>A0ABR3BY01_9PEZI</name>
<evidence type="ECO:0000256" key="1">
    <source>
        <dbReference type="ARBA" id="ARBA00004141"/>
    </source>
</evidence>
<feature type="transmembrane region" description="Helical" evidence="7">
    <location>
        <begin position="286"/>
        <end position="313"/>
    </location>
</feature>
<dbReference type="RefSeq" id="XP_066627653.1">
    <property type="nucleotide sequence ID" value="XM_066782043.1"/>
</dbReference>
<keyword evidence="2" id="KW-0813">Transport</keyword>
<dbReference type="Proteomes" id="UP001430584">
    <property type="component" value="Unassembled WGS sequence"/>
</dbReference>
<dbReference type="PANTHER" id="PTHR43791:SF63">
    <property type="entry name" value="HIGH AFFINITY CYSTEINE TRANSPORTER"/>
    <property type="match status" value="1"/>
</dbReference>
<feature type="transmembrane region" description="Helical" evidence="7">
    <location>
        <begin position="220"/>
        <end position="240"/>
    </location>
</feature>
<reference evidence="8 9" key="1">
    <citation type="submission" date="2024-02" db="EMBL/GenBank/DDBJ databases">
        <title>De novo assembly and annotation of 12 fungi associated with fruit tree decline syndrome in Ontario, Canada.</title>
        <authorList>
            <person name="Sulman M."/>
            <person name="Ellouze W."/>
            <person name="Ilyukhin E."/>
        </authorList>
    </citation>
    <scope>NUCLEOTIDE SEQUENCE [LARGE SCALE GENOMIC DNA]</scope>
    <source>
        <strain evidence="8 9">FDS-637</strain>
    </source>
</reference>
<comment type="subcellular location">
    <subcellularLocation>
        <location evidence="1">Membrane</location>
        <topology evidence="1">Multi-pass membrane protein</topology>
    </subcellularLocation>
</comment>
<keyword evidence="3 7" id="KW-0812">Transmembrane</keyword>
<dbReference type="Pfam" id="PF07690">
    <property type="entry name" value="MFS_1"/>
    <property type="match status" value="1"/>
</dbReference>
<evidence type="ECO:0008006" key="10">
    <source>
        <dbReference type="Google" id="ProtNLM"/>
    </source>
</evidence>
<protein>
    <recommendedName>
        <fullName evidence="10">Major facilitator superfamily (MFS) profile domain-containing protein</fullName>
    </recommendedName>
</protein>
<feature type="transmembrane region" description="Helical" evidence="7">
    <location>
        <begin position="130"/>
        <end position="153"/>
    </location>
</feature>
<evidence type="ECO:0000256" key="6">
    <source>
        <dbReference type="SAM" id="MobiDB-lite"/>
    </source>
</evidence>
<evidence type="ECO:0000256" key="2">
    <source>
        <dbReference type="ARBA" id="ARBA00022448"/>
    </source>
</evidence>
<feature type="transmembrane region" description="Helical" evidence="7">
    <location>
        <begin position="357"/>
        <end position="381"/>
    </location>
</feature>
<evidence type="ECO:0000256" key="3">
    <source>
        <dbReference type="ARBA" id="ARBA00022692"/>
    </source>
</evidence>
<keyword evidence="9" id="KW-1185">Reference proteome</keyword>
<evidence type="ECO:0000313" key="9">
    <source>
        <dbReference type="Proteomes" id="UP001430584"/>
    </source>
</evidence>
<evidence type="ECO:0000256" key="4">
    <source>
        <dbReference type="ARBA" id="ARBA00022989"/>
    </source>
</evidence>
<evidence type="ECO:0000256" key="7">
    <source>
        <dbReference type="SAM" id="Phobius"/>
    </source>
</evidence>
<feature type="compositionally biased region" description="Basic and acidic residues" evidence="6">
    <location>
        <begin position="1"/>
        <end position="23"/>
    </location>
</feature>
<dbReference type="InterPro" id="IPR011701">
    <property type="entry name" value="MFS"/>
</dbReference>
<dbReference type="GeneID" id="92014765"/>
<organism evidence="8 9">
    <name type="scientific">Diplodia seriata</name>
    <dbReference type="NCBI Taxonomy" id="420778"/>
    <lineage>
        <taxon>Eukaryota</taxon>
        <taxon>Fungi</taxon>
        <taxon>Dikarya</taxon>
        <taxon>Ascomycota</taxon>
        <taxon>Pezizomycotina</taxon>
        <taxon>Dothideomycetes</taxon>
        <taxon>Dothideomycetes incertae sedis</taxon>
        <taxon>Botryosphaeriales</taxon>
        <taxon>Botryosphaeriaceae</taxon>
        <taxon>Diplodia</taxon>
    </lineage>
</organism>
<proteinExistence type="predicted"/>